<dbReference type="GO" id="GO:0005886">
    <property type="term" value="C:plasma membrane"/>
    <property type="evidence" value="ECO:0007669"/>
    <property type="project" value="TreeGrafter"/>
</dbReference>
<sequence>MRPSILQFGNHVSAVSSGKPKTQDDSLYSVRNSERTRHLPMRKLTLPMVGIDNETDPPWEHLGTLFHIFPHIVAAIAILSAAILPYMEGRTWEVWIVAAILSLQVSMRGVADFRFRRRQPSDTAQQWLKLFTLVSLMSGFAWGASLAILYSGGSPDTKVVILAIGCGILQSSAARAYMAPRSTLLVILVMIASINLVAVREGNWIMVPICLAYVGFLASYMIRLIAMDERRLAAEKKTRTLVAALADSNEKLTDANEQLRRHAVTDALTGLGNRRGFDEQLSHRLGRYRNQGEALALLLIDIDHFKLFNDTQGHQAGDAALQVVADVLAARMRDVDGTAARYGGEEFAVVLQGGHALQAGVFAEDLRRRVASLFLSTSDGGSTNLTVSIGVAIAGPDDDERNLIALADRRLYEAKAQGRDRVCDADHTERLFGSA</sequence>
<dbReference type="PANTHER" id="PTHR45138">
    <property type="entry name" value="REGULATORY COMPONENTS OF SENSORY TRANSDUCTION SYSTEM"/>
    <property type="match status" value="1"/>
</dbReference>
<dbReference type="SMART" id="SM00267">
    <property type="entry name" value="GGDEF"/>
    <property type="match status" value="1"/>
</dbReference>
<organism evidence="4">
    <name type="scientific">Agrobacterium albertimagni</name>
    <dbReference type="NCBI Taxonomy" id="147266"/>
    <lineage>
        <taxon>Bacteria</taxon>
        <taxon>Pseudomonadati</taxon>
        <taxon>Pseudomonadota</taxon>
        <taxon>Alphaproteobacteria</taxon>
        <taxon>Hyphomicrobiales</taxon>
        <taxon>Rhizobiaceae</taxon>
        <taxon>Rhizobium/Agrobacterium group</taxon>
        <taxon>Agrobacterium</taxon>
    </lineage>
</organism>
<dbReference type="InterPro" id="IPR029787">
    <property type="entry name" value="Nucleotide_cyclase"/>
</dbReference>
<protein>
    <recommendedName>
        <fullName evidence="1">diguanylate cyclase</fullName>
        <ecNumber evidence="1">2.7.7.65</ecNumber>
    </recommendedName>
</protein>
<dbReference type="FunFam" id="3.30.70.270:FF:000001">
    <property type="entry name" value="Diguanylate cyclase domain protein"/>
    <property type="match status" value="1"/>
</dbReference>
<feature type="transmembrane region" description="Helical" evidence="2">
    <location>
        <begin position="205"/>
        <end position="226"/>
    </location>
</feature>
<dbReference type="Gene3D" id="3.30.70.270">
    <property type="match status" value="1"/>
</dbReference>
<feature type="transmembrane region" description="Helical" evidence="2">
    <location>
        <begin position="184"/>
        <end position="199"/>
    </location>
</feature>
<reference evidence="4" key="1">
    <citation type="journal article" date="2020" name="mSystems">
        <title>Genome- and Community-Level Interaction Insights into Carbon Utilization and Element Cycling Functions of Hydrothermarchaeota in Hydrothermal Sediment.</title>
        <authorList>
            <person name="Zhou Z."/>
            <person name="Liu Y."/>
            <person name="Xu W."/>
            <person name="Pan J."/>
            <person name="Luo Z.H."/>
            <person name="Li M."/>
        </authorList>
    </citation>
    <scope>NUCLEOTIDE SEQUENCE [LARGE SCALE GENOMIC DNA]</scope>
    <source>
        <strain evidence="4">SpSt-243</strain>
    </source>
</reference>
<dbReference type="PANTHER" id="PTHR45138:SF24">
    <property type="entry name" value="DIGUANYLATE CYCLASE DGCC-RELATED"/>
    <property type="match status" value="1"/>
</dbReference>
<dbReference type="PROSITE" id="PS50887">
    <property type="entry name" value="GGDEF"/>
    <property type="match status" value="1"/>
</dbReference>
<dbReference type="AlphaFoldDB" id="A0A7C1T9F0"/>
<comment type="caution">
    <text evidence="4">The sequence shown here is derived from an EMBL/GenBank/DDBJ whole genome shotgun (WGS) entry which is preliminary data.</text>
</comment>
<keyword evidence="2" id="KW-1133">Transmembrane helix</keyword>
<feature type="transmembrane region" description="Helical" evidence="2">
    <location>
        <begin position="92"/>
        <end position="110"/>
    </location>
</feature>
<dbReference type="GO" id="GO:1902201">
    <property type="term" value="P:negative regulation of bacterial-type flagellum-dependent cell motility"/>
    <property type="evidence" value="ECO:0007669"/>
    <property type="project" value="TreeGrafter"/>
</dbReference>
<accession>A0A7C1T9F0</accession>
<evidence type="ECO:0000313" key="4">
    <source>
        <dbReference type="EMBL" id="HEB42507.1"/>
    </source>
</evidence>
<dbReference type="CDD" id="cd01949">
    <property type="entry name" value="GGDEF"/>
    <property type="match status" value="1"/>
</dbReference>
<dbReference type="EMBL" id="DSKI01000120">
    <property type="protein sequence ID" value="HEB42507.1"/>
    <property type="molecule type" value="Genomic_DNA"/>
</dbReference>
<gene>
    <name evidence="4" type="ORF">ENP70_02125</name>
</gene>
<keyword evidence="2" id="KW-0812">Transmembrane</keyword>
<dbReference type="SUPFAM" id="SSF55073">
    <property type="entry name" value="Nucleotide cyclase"/>
    <property type="match status" value="1"/>
</dbReference>
<dbReference type="NCBIfam" id="TIGR00254">
    <property type="entry name" value="GGDEF"/>
    <property type="match status" value="1"/>
</dbReference>
<dbReference type="EC" id="2.7.7.65" evidence="1"/>
<feature type="transmembrane region" description="Helical" evidence="2">
    <location>
        <begin position="65"/>
        <end position="86"/>
    </location>
</feature>
<dbReference type="Pfam" id="PF00990">
    <property type="entry name" value="GGDEF"/>
    <property type="match status" value="1"/>
</dbReference>
<dbReference type="InterPro" id="IPR043128">
    <property type="entry name" value="Rev_trsase/Diguanyl_cyclase"/>
</dbReference>
<proteinExistence type="predicted"/>
<keyword evidence="2" id="KW-0472">Membrane</keyword>
<evidence type="ECO:0000259" key="3">
    <source>
        <dbReference type="PROSITE" id="PS50887"/>
    </source>
</evidence>
<evidence type="ECO:0000256" key="1">
    <source>
        <dbReference type="ARBA" id="ARBA00012528"/>
    </source>
</evidence>
<dbReference type="InterPro" id="IPR000160">
    <property type="entry name" value="GGDEF_dom"/>
</dbReference>
<evidence type="ECO:0000256" key="2">
    <source>
        <dbReference type="SAM" id="Phobius"/>
    </source>
</evidence>
<name>A0A7C1T9F0_9HYPH</name>
<dbReference type="GO" id="GO:0052621">
    <property type="term" value="F:diguanylate cyclase activity"/>
    <property type="evidence" value="ECO:0007669"/>
    <property type="project" value="UniProtKB-EC"/>
</dbReference>
<feature type="domain" description="GGDEF" evidence="3">
    <location>
        <begin position="293"/>
        <end position="427"/>
    </location>
</feature>
<feature type="transmembrane region" description="Helical" evidence="2">
    <location>
        <begin position="130"/>
        <end position="153"/>
    </location>
</feature>
<dbReference type="GO" id="GO:0043709">
    <property type="term" value="P:cell adhesion involved in single-species biofilm formation"/>
    <property type="evidence" value="ECO:0007669"/>
    <property type="project" value="TreeGrafter"/>
</dbReference>
<dbReference type="InterPro" id="IPR050469">
    <property type="entry name" value="Diguanylate_Cyclase"/>
</dbReference>